<reference evidence="5 6" key="1">
    <citation type="journal article" date="2011" name="J. Bacteriol.">
        <title>Revised genome sequence of Brucella suis 1330.</title>
        <authorList>
            <person name="Tae H."/>
            <person name="Shallom S."/>
            <person name="Settlage R."/>
            <person name="Preston D."/>
            <person name="Adams L.G."/>
            <person name="Garner H.R."/>
        </authorList>
    </citation>
    <scope>NUCLEOTIDE SEQUENCE [LARGE SCALE GENOMIC DNA]</scope>
    <source>
        <strain evidence="5 6">1330</strain>
    </source>
</reference>
<organism evidence="5 6">
    <name type="scientific">Brucella suis biovar 1 (strain 1330)</name>
    <dbReference type="NCBI Taxonomy" id="204722"/>
    <lineage>
        <taxon>Bacteria</taxon>
        <taxon>Pseudomonadati</taxon>
        <taxon>Pseudomonadota</taxon>
        <taxon>Alphaproteobacteria</taxon>
        <taxon>Hyphomicrobiales</taxon>
        <taxon>Brucellaceae</taxon>
        <taxon>Brucella/Ochrobactrum group</taxon>
        <taxon>Brucella</taxon>
    </lineage>
</organism>
<dbReference type="KEGG" id="bms:BRA0628"/>
<dbReference type="Pfam" id="PF12833">
    <property type="entry name" value="HTH_18"/>
    <property type="match status" value="1"/>
</dbReference>
<dbReference type="PANTHER" id="PTHR46796">
    <property type="entry name" value="HTH-TYPE TRANSCRIPTIONAL ACTIVATOR RHAS-RELATED"/>
    <property type="match status" value="1"/>
</dbReference>
<dbReference type="InterPro" id="IPR018060">
    <property type="entry name" value="HTH_AraC"/>
</dbReference>
<evidence type="ECO:0000259" key="4">
    <source>
        <dbReference type="PROSITE" id="PS01124"/>
    </source>
</evidence>
<keyword evidence="1" id="KW-0805">Transcription regulation</keyword>
<evidence type="ECO:0000313" key="5">
    <source>
        <dbReference type="EMBL" id="AEM20093.1"/>
    </source>
</evidence>
<dbReference type="GO" id="GO:0003700">
    <property type="term" value="F:DNA-binding transcription factor activity"/>
    <property type="evidence" value="ECO:0007669"/>
    <property type="project" value="InterPro"/>
</dbReference>
<name>A0A0H3GAT4_BRUSU</name>
<dbReference type="SMART" id="SM00342">
    <property type="entry name" value="HTH_ARAC"/>
    <property type="match status" value="1"/>
</dbReference>
<dbReference type="Gene3D" id="1.10.10.60">
    <property type="entry name" value="Homeodomain-like"/>
    <property type="match status" value="1"/>
</dbReference>
<dbReference type="PROSITE" id="PS01124">
    <property type="entry name" value="HTH_ARAC_FAMILY_2"/>
    <property type="match status" value="1"/>
</dbReference>
<proteinExistence type="predicted"/>
<keyword evidence="2" id="KW-0238">DNA-binding</keyword>
<dbReference type="HOGENOM" id="CLU_000445_88_4_5"/>
<dbReference type="EMBL" id="CP002998">
    <property type="protein sequence ID" value="AEM20093.1"/>
    <property type="molecule type" value="Genomic_DNA"/>
</dbReference>
<dbReference type="KEGG" id="bsi:BS1330_II0622"/>
<dbReference type="SUPFAM" id="SSF46689">
    <property type="entry name" value="Homeodomain-like"/>
    <property type="match status" value="2"/>
</dbReference>
<protein>
    <submittedName>
        <fullName evidence="5">AraC family transcriptional regulator</fullName>
    </submittedName>
</protein>
<dbReference type="SMR" id="A0A0H3GAT4"/>
<dbReference type="InterPro" id="IPR009057">
    <property type="entry name" value="Homeodomain-like_sf"/>
</dbReference>
<gene>
    <name evidence="5" type="ordered locus">BS1330_II0622</name>
</gene>
<accession>A0A0H3GAT4</accession>
<dbReference type="AlphaFoldDB" id="A0A0H3GAT4"/>
<dbReference type="Proteomes" id="UP000007104">
    <property type="component" value="Chromosome II"/>
</dbReference>
<evidence type="ECO:0000313" key="6">
    <source>
        <dbReference type="Proteomes" id="UP000007104"/>
    </source>
</evidence>
<evidence type="ECO:0000256" key="1">
    <source>
        <dbReference type="ARBA" id="ARBA00023015"/>
    </source>
</evidence>
<sequence length="319" mass="35284">MGSLHPRFILALIGSRILMSLIAENQTVMGIRSLGERGLGTVTGHRGVRHVKGPFQYGVTGDNVDISAQECAFAIILLDAVRNLKWNAGRGEDVIASYPAGNAFVIPPHETIQFSWPLPVEYIYFPVSNRNKASHASEEGATGADAIPSKIIRFSSKQCLQVSQILWEELQSENSEDHFLQALHLVLTNVVIRNAVMAYDTGGVQPGLSPYACRQIEAYLQENFRGPVSVPDMAAMLGISAGHFATCFRESFGQTPHRYLLKLRLDEAERCLRETDMPISEIAARLNFSSQSHLTTALRKYRRLTPGKIRQAGASKSRY</sequence>
<dbReference type="PANTHER" id="PTHR46796:SF14">
    <property type="entry name" value="TRANSCRIPTIONAL REGULATORY PROTEIN"/>
    <property type="match status" value="1"/>
</dbReference>
<feature type="domain" description="HTH araC/xylS-type" evidence="4">
    <location>
        <begin position="214"/>
        <end position="312"/>
    </location>
</feature>
<evidence type="ECO:0000256" key="2">
    <source>
        <dbReference type="ARBA" id="ARBA00023125"/>
    </source>
</evidence>
<keyword evidence="6" id="KW-1185">Reference proteome</keyword>
<dbReference type="InterPro" id="IPR050204">
    <property type="entry name" value="AraC_XylS_family_regulators"/>
</dbReference>
<dbReference type="GO" id="GO:0043565">
    <property type="term" value="F:sequence-specific DNA binding"/>
    <property type="evidence" value="ECO:0007669"/>
    <property type="project" value="InterPro"/>
</dbReference>
<keyword evidence="3" id="KW-0804">Transcription</keyword>
<evidence type="ECO:0000256" key="3">
    <source>
        <dbReference type="ARBA" id="ARBA00023163"/>
    </source>
</evidence>